<dbReference type="Proteomes" id="UP001289374">
    <property type="component" value="Unassembled WGS sequence"/>
</dbReference>
<reference evidence="1" key="1">
    <citation type="submission" date="2020-06" db="EMBL/GenBank/DDBJ databases">
        <authorList>
            <person name="Li T."/>
            <person name="Hu X."/>
            <person name="Zhang T."/>
            <person name="Song X."/>
            <person name="Zhang H."/>
            <person name="Dai N."/>
            <person name="Sheng W."/>
            <person name="Hou X."/>
            <person name="Wei L."/>
        </authorList>
    </citation>
    <scope>NUCLEOTIDE SEQUENCE</scope>
    <source>
        <strain evidence="1">K16</strain>
        <tissue evidence="1">Leaf</tissue>
    </source>
</reference>
<evidence type="ECO:0000313" key="2">
    <source>
        <dbReference type="Proteomes" id="UP001289374"/>
    </source>
</evidence>
<evidence type="ECO:0008006" key="3">
    <source>
        <dbReference type="Google" id="ProtNLM"/>
    </source>
</evidence>
<proteinExistence type="predicted"/>
<name>A0AAE1T992_9LAMI</name>
<sequence length="381" mass="42779">MVLRKLKHTEVPVWIKLRHLPVELWTTEGLSTMASGIGRPLYPDAITRACTRLDFARVCVMLNVNSKLPKHVVIMMPNELGGESACKVDIEYEWLLPKCTGCSSHGHNTKECPLSKPTKPAVSIYVRKSMPITPAAPELKLREHVQADPGPEITHQDTKVDRVCEDLSGHSRDNVHETILITVVYGVNDVSTRRELWQALSDLAVTIGNVPWLVGGDFNAVLDMSEVSGASGDIRVAMNEFNDCILQTGLLSLPMQAVFRQHRRCKGDLAMNVKLAAGFLEIAQNILQFDRHNSLLLLLEHCCRLVYLKATKLEQIMLRQRAKIQWLKDDEARAIIRPVTIEEVKTAFFDIEEDKAPGPDGFSSVSLKLHGRLWVKRCQKP</sequence>
<dbReference type="PANTHER" id="PTHR31286:SF165">
    <property type="entry name" value="DUF4283 DOMAIN-CONTAINING PROTEIN"/>
    <property type="match status" value="1"/>
</dbReference>
<keyword evidence="2" id="KW-1185">Reference proteome</keyword>
<comment type="caution">
    <text evidence="1">The sequence shown here is derived from an EMBL/GenBank/DDBJ whole genome shotgun (WGS) entry which is preliminary data.</text>
</comment>
<dbReference type="PANTHER" id="PTHR31286">
    <property type="entry name" value="GLYCINE-RICH CELL WALL STRUCTURAL PROTEIN 1.8-LIKE"/>
    <property type="match status" value="1"/>
</dbReference>
<evidence type="ECO:0000313" key="1">
    <source>
        <dbReference type="EMBL" id="KAK4383824.1"/>
    </source>
</evidence>
<dbReference type="EMBL" id="JACGWL010000506">
    <property type="protein sequence ID" value="KAK4383824.1"/>
    <property type="molecule type" value="Genomic_DNA"/>
</dbReference>
<reference evidence="1" key="2">
    <citation type="journal article" date="2024" name="Plant">
        <title>Genomic evolution and insights into agronomic trait innovations of Sesamum species.</title>
        <authorList>
            <person name="Miao H."/>
            <person name="Wang L."/>
            <person name="Qu L."/>
            <person name="Liu H."/>
            <person name="Sun Y."/>
            <person name="Le M."/>
            <person name="Wang Q."/>
            <person name="Wei S."/>
            <person name="Zheng Y."/>
            <person name="Lin W."/>
            <person name="Duan Y."/>
            <person name="Cao H."/>
            <person name="Xiong S."/>
            <person name="Wang X."/>
            <person name="Wei L."/>
            <person name="Li C."/>
            <person name="Ma Q."/>
            <person name="Ju M."/>
            <person name="Zhao R."/>
            <person name="Li G."/>
            <person name="Mu C."/>
            <person name="Tian Q."/>
            <person name="Mei H."/>
            <person name="Zhang T."/>
            <person name="Gao T."/>
            <person name="Zhang H."/>
        </authorList>
    </citation>
    <scope>NUCLEOTIDE SEQUENCE</scope>
    <source>
        <strain evidence="1">K16</strain>
    </source>
</reference>
<dbReference type="SUPFAM" id="SSF56219">
    <property type="entry name" value="DNase I-like"/>
    <property type="match status" value="1"/>
</dbReference>
<protein>
    <recommendedName>
        <fullName evidence="3">DUF4283 domain-containing protein</fullName>
    </recommendedName>
</protein>
<dbReference type="InterPro" id="IPR040256">
    <property type="entry name" value="At4g02000-like"/>
</dbReference>
<accession>A0AAE1T992</accession>
<dbReference type="AlphaFoldDB" id="A0AAE1T992"/>
<dbReference type="InterPro" id="IPR036691">
    <property type="entry name" value="Endo/exonu/phosph_ase_sf"/>
</dbReference>
<organism evidence="1 2">
    <name type="scientific">Sesamum angolense</name>
    <dbReference type="NCBI Taxonomy" id="2727404"/>
    <lineage>
        <taxon>Eukaryota</taxon>
        <taxon>Viridiplantae</taxon>
        <taxon>Streptophyta</taxon>
        <taxon>Embryophyta</taxon>
        <taxon>Tracheophyta</taxon>
        <taxon>Spermatophyta</taxon>
        <taxon>Magnoliopsida</taxon>
        <taxon>eudicotyledons</taxon>
        <taxon>Gunneridae</taxon>
        <taxon>Pentapetalae</taxon>
        <taxon>asterids</taxon>
        <taxon>lamiids</taxon>
        <taxon>Lamiales</taxon>
        <taxon>Pedaliaceae</taxon>
        <taxon>Sesamum</taxon>
    </lineage>
</organism>
<gene>
    <name evidence="1" type="ORF">Sango_3115500</name>
</gene>
<dbReference type="Gene3D" id="3.60.10.10">
    <property type="entry name" value="Endonuclease/exonuclease/phosphatase"/>
    <property type="match status" value="1"/>
</dbReference>